<organism evidence="1 2">
    <name type="scientific">Chitinophaga costaii</name>
    <dbReference type="NCBI Taxonomy" id="1335309"/>
    <lineage>
        <taxon>Bacteria</taxon>
        <taxon>Pseudomonadati</taxon>
        <taxon>Bacteroidota</taxon>
        <taxon>Chitinophagia</taxon>
        <taxon>Chitinophagales</taxon>
        <taxon>Chitinophagaceae</taxon>
        <taxon>Chitinophaga</taxon>
    </lineage>
</organism>
<keyword evidence="2" id="KW-1185">Reference proteome</keyword>
<dbReference type="SUPFAM" id="SSF53756">
    <property type="entry name" value="UDP-Glycosyltransferase/glycogen phosphorylase"/>
    <property type="match status" value="1"/>
</dbReference>
<dbReference type="RefSeq" id="WP_089714452.1">
    <property type="nucleotide sequence ID" value="NZ_FMAR01000014.1"/>
</dbReference>
<dbReference type="EMBL" id="FMAR01000014">
    <property type="protein sequence ID" value="SCC55696.1"/>
    <property type="molecule type" value="Genomic_DNA"/>
</dbReference>
<evidence type="ECO:0000313" key="2">
    <source>
        <dbReference type="Proteomes" id="UP000242818"/>
    </source>
</evidence>
<dbReference type="GO" id="GO:0016740">
    <property type="term" value="F:transferase activity"/>
    <property type="evidence" value="ECO:0007669"/>
    <property type="project" value="UniProtKB-KW"/>
</dbReference>
<dbReference type="Gene3D" id="3.40.50.2000">
    <property type="entry name" value="Glycogen Phosphorylase B"/>
    <property type="match status" value="1"/>
</dbReference>
<evidence type="ECO:0000313" key="1">
    <source>
        <dbReference type="EMBL" id="SCC55696.1"/>
    </source>
</evidence>
<proteinExistence type="predicted"/>
<gene>
    <name evidence="1" type="ORF">GA0116948_11493</name>
</gene>
<protein>
    <submittedName>
        <fullName evidence="1">Glycosyltransferase involved in cell wall bisynthesis</fullName>
    </submittedName>
</protein>
<dbReference type="Pfam" id="PF13692">
    <property type="entry name" value="Glyco_trans_1_4"/>
    <property type="match status" value="1"/>
</dbReference>
<dbReference type="Proteomes" id="UP000242818">
    <property type="component" value="Unassembled WGS sequence"/>
</dbReference>
<name>A0A1C4FIL6_9BACT</name>
<accession>A0A1C4FIL6</accession>
<keyword evidence="1" id="KW-0808">Transferase</keyword>
<dbReference type="OrthoDB" id="9816564at2"/>
<dbReference type="STRING" id="1335309.GA0116948_11493"/>
<dbReference type="AlphaFoldDB" id="A0A1C4FIL6"/>
<sequence length="412" mass="48311">MESKMITGRDILLVGLQPWDIAIGSNCKNVATELSKYNNRILYVNRALDRITLLRDRKDVKTQTRLKSLHHQANDLQEIRPNFWTLDPRTVLESVNWIPFKTPFDIINRINNRRMAAQIRQAIHRLGFKNVLLFIDNEFYRGQYLQEMLAPEVTDCIYYSRDNLATHPFFVRQGKRLEPKLIAKSTMVVTNSDYLEDYGRKYNPHTYNILQGCDFERFFPDQPFTLPDEMRGIKGPIIGYMGVMTVARLDLKILEHIATQRPDWSLVLVGPQDKTFQKSRLHALPNVHFIANVPEVKVPQYIQFFDVCINPQLVNGMTIGNYPRKLDEYMVLGKPVVVTRTLAMELFKDHVYQCDTPQDYVENITRALEERKDEKRVQGWIDFSLQHTWEVSLSKMSQHYFRLKKTQQSQPA</sequence>
<reference evidence="1 2" key="1">
    <citation type="submission" date="2016-08" db="EMBL/GenBank/DDBJ databases">
        <authorList>
            <person name="Seilhamer J.J."/>
        </authorList>
    </citation>
    <scope>NUCLEOTIDE SEQUENCE [LARGE SCALE GENOMIC DNA]</scope>
    <source>
        <strain evidence="1 2">A37T2</strain>
    </source>
</reference>